<dbReference type="Proteomes" id="UP000323164">
    <property type="component" value="Unassembled WGS sequence"/>
</dbReference>
<feature type="transmembrane region" description="Helical" evidence="1">
    <location>
        <begin position="38"/>
        <end position="57"/>
    </location>
</feature>
<dbReference type="GO" id="GO:0016020">
    <property type="term" value="C:membrane"/>
    <property type="evidence" value="ECO:0007669"/>
    <property type="project" value="InterPro"/>
</dbReference>
<feature type="transmembrane region" description="Helical" evidence="1">
    <location>
        <begin position="12"/>
        <end position="32"/>
    </location>
</feature>
<dbReference type="SUPFAM" id="SSF55874">
    <property type="entry name" value="ATPase domain of HSP90 chaperone/DNA topoisomerase II/histidine kinase"/>
    <property type="match status" value="1"/>
</dbReference>
<sequence>MMERSSARRFWIANALVWTLYVGVSIGLGGAFGGASSGLVLISAALGFFLWIGSGVLRMLAIRRGWFGLGGRALTLRLVAGIAIVGAITQAGIAAILVPALRLRWVALPGGGTPYGWGPVTGYWINTCVVLGVWTAAWVGRRALRRARDSEIIALRAESERGRLELEALRARLNPHFVFNALNNVRALILEDPDRARELVTRLSATLRHALEHSQREWTTLREELAVVDDYLAVEAVHYEQRLRTHMDVDPAVLDARLPPMALQLLVENAIKHGIARTAGGGLLSVRAGRAGDALTIDVVNPGRLDASTSGTGVGLAFLRNRLRDCGGRFSLEERGDGVHAHLEIPR</sequence>
<dbReference type="Gene3D" id="3.30.565.10">
    <property type="entry name" value="Histidine kinase-like ATPase, C-terminal domain"/>
    <property type="match status" value="1"/>
</dbReference>
<dbReference type="InterPro" id="IPR010559">
    <property type="entry name" value="Sig_transdc_His_kin_internal"/>
</dbReference>
<dbReference type="InterPro" id="IPR036890">
    <property type="entry name" value="HATPase_C_sf"/>
</dbReference>
<comment type="caution">
    <text evidence="3">The sequence shown here is derived from an EMBL/GenBank/DDBJ whole genome shotgun (WGS) entry which is preliminary data.</text>
</comment>
<dbReference type="InterPro" id="IPR050640">
    <property type="entry name" value="Bact_2-comp_sensor_kinase"/>
</dbReference>
<evidence type="ECO:0000313" key="4">
    <source>
        <dbReference type="Proteomes" id="UP000323164"/>
    </source>
</evidence>
<feature type="domain" description="Signal transduction histidine kinase internal region" evidence="2">
    <location>
        <begin position="165"/>
        <end position="243"/>
    </location>
</feature>
<dbReference type="EMBL" id="VTRV01000026">
    <property type="protein sequence ID" value="TZF90795.1"/>
    <property type="molecule type" value="Genomic_DNA"/>
</dbReference>
<protein>
    <recommendedName>
        <fullName evidence="2">Signal transduction histidine kinase internal region domain-containing protein</fullName>
    </recommendedName>
</protein>
<gene>
    <name evidence="3" type="ORF">FW784_03855</name>
</gene>
<keyword evidence="4" id="KW-1185">Reference proteome</keyword>
<dbReference type="PANTHER" id="PTHR34220">
    <property type="entry name" value="SENSOR HISTIDINE KINASE YPDA"/>
    <property type="match status" value="1"/>
</dbReference>
<accession>A0A5D8Z786</accession>
<name>A0A5D8Z786_9GAMM</name>
<dbReference type="PANTHER" id="PTHR34220:SF7">
    <property type="entry name" value="SENSOR HISTIDINE KINASE YPDA"/>
    <property type="match status" value="1"/>
</dbReference>
<keyword evidence="1" id="KW-0472">Membrane</keyword>
<feature type="transmembrane region" description="Helical" evidence="1">
    <location>
        <begin position="78"/>
        <end position="101"/>
    </location>
</feature>
<dbReference type="Pfam" id="PF06580">
    <property type="entry name" value="His_kinase"/>
    <property type="match status" value="1"/>
</dbReference>
<reference evidence="3 4" key="1">
    <citation type="submission" date="2019-08" db="EMBL/GenBank/DDBJ databases">
        <title>Draft genome sequence of Lysobacter sp. UKS-15.</title>
        <authorList>
            <person name="Im W.-T."/>
        </authorList>
    </citation>
    <scope>NUCLEOTIDE SEQUENCE [LARGE SCALE GENOMIC DNA]</scope>
    <source>
        <strain evidence="3 4">UKS-15</strain>
    </source>
</reference>
<dbReference type="AlphaFoldDB" id="A0A5D8Z786"/>
<feature type="transmembrane region" description="Helical" evidence="1">
    <location>
        <begin position="121"/>
        <end position="140"/>
    </location>
</feature>
<evidence type="ECO:0000313" key="3">
    <source>
        <dbReference type="EMBL" id="TZF90795.1"/>
    </source>
</evidence>
<keyword evidence="1" id="KW-0812">Transmembrane</keyword>
<dbReference type="GO" id="GO:0000155">
    <property type="term" value="F:phosphorelay sensor kinase activity"/>
    <property type="evidence" value="ECO:0007669"/>
    <property type="project" value="InterPro"/>
</dbReference>
<evidence type="ECO:0000259" key="2">
    <source>
        <dbReference type="Pfam" id="PF06580"/>
    </source>
</evidence>
<organism evidence="3 4">
    <name type="scientific">Cognatilysobacter lacus</name>
    <dbReference type="NCBI Taxonomy" id="1643323"/>
    <lineage>
        <taxon>Bacteria</taxon>
        <taxon>Pseudomonadati</taxon>
        <taxon>Pseudomonadota</taxon>
        <taxon>Gammaproteobacteria</taxon>
        <taxon>Lysobacterales</taxon>
        <taxon>Lysobacteraceae</taxon>
        <taxon>Cognatilysobacter</taxon>
    </lineage>
</organism>
<dbReference type="OrthoDB" id="2514702at2"/>
<proteinExistence type="predicted"/>
<evidence type="ECO:0000256" key="1">
    <source>
        <dbReference type="SAM" id="Phobius"/>
    </source>
</evidence>
<keyword evidence="1" id="KW-1133">Transmembrane helix</keyword>